<dbReference type="PANTHER" id="PTHR42919">
    <property type="entry name" value="N-ALPHA-ACETYLTRANSFERASE"/>
    <property type="match status" value="1"/>
</dbReference>
<dbReference type="Proteomes" id="UP000077628">
    <property type="component" value="Unassembled WGS sequence"/>
</dbReference>
<organism evidence="4 5">
    <name type="scientific">Methylomonas koyamae</name>
    <dbReference type="NCBI Taxonomy" id="702114"/>
    <lineage>
        <taxon>Bacteria</taxon>
        <taxon>Pseudomonadati</taxon>
        <taxon>Pseudomonadota</taxon>
        <taxon>Gammaproteobacteria</taxon>
        <taxon>Methylococcales</taxon>
        <taxon>Methylococcaceae</taxon>
        <taxon>Methylomonas</taxon>
    </lineage>
</organism>
<evidence type="ECO:0000256" key="1">
    <source>
        <dbReference type="ARBA" id="ARBA00022679"/>
    </source>
</evidence>
<evidence type="ECO:0000313" key="4">
    <source>
        <dbReference type="EMBL" id="OAI15327.1"/>
    </source>
</evidence>
<dbReference type="RefSeq" id="WP_064030608.1">
    <property type="nucleotide sequence ID" value="NZ_LUUK01000193.1"/>
</dbReference>
<dbReference type="InterPro" id="IPR016181">
    <property type="entry name" value="Acyl_CoA_acyltransferase"/>
</dbReference>
<dbReference type="CDD" id="cd04301">
    <property type="entry name" value="NAT_SF"/>
    <property type="match status" value="1"/>
</dbReference>
<dbReference type="OrthoDB" id="9813917at2"/>
<dbReference type="EMBL" id="LUUK01000193">
    <property type="protein sequence ID" value="OAI15327.1"/>
    <property type="molecule type" value="Genomic_DNA"/>
</dbReference>
<dbReference type="InterPro" id="IPR000182">
    <property type="entry name" value="GNAT_dom"/>
</dbReference>
<evidence type="ECO:0000256" key="2">
    <source>
        <dbReference type="ARBA" id="ARBA00023315"/>
    </source>
</evidence>
<keyword evidence="2" id="KW-0012">Acyltransferase</keyword>
<evidence type="ECO:0000313" key="5">
    <source>
        <dbReference type="Proteomes" id="UP000077628"/>
    </source>
</evidence>
<dbReference type="PROSITE" id="PS51186">
    <property type="entry name" value="GNAT"/>
    <property type="match status" value="1"/>
</dbReference>
<dbReference type="PANTHER" id="PTHR42919:SF8">
    <property type="entry name" value="N-ALPHA-ACETYLTRANSFERASE 50"/>
    <property type="match status" value="1"/>
</dbReference>
<keyword evidence="5" id="KW-1185">Reference proteome</keyword>
<dbReference type="InterPro" id="IPR051556">
    <property type="entry name" value="N-term/lysine_N-AcTrnsfr"/>
</dbReference>
<protein>
    <recommendedName>
        <fullName evidence="3">N-acetyltransferase domain-containing protein</fullName>
    </recommendedName>
</protein>
<name>A0A177NBF3_9GAMM</name>
<dbReference type="Gene3D" id="3.40.630.30">
    <property type="match status" value="1"/>
</dbReference>
<evidence type="ECO:0000259" key="3">
    <source>
        <dbReference type="PROSITE" id="PS51186"/>
    </source>
</evidence>
<keyword evidence="1" id="KW-0808">Transferase</keyword>
<dbReference type="SUPFAM" id="SSF55729">
    <property type="entry name" value="Acyl-CoA N-acyltransferases (Nat)"/>
    <property type="match status" value="1"/>
</dbReference>
<proteinExistence type="predicted"/>
<reference evidence="5" key="1">
    <citation type="submission" date="2016-03" db="EMBL/GenBank/DDBJ databases">
        <authorList>
            <person name="Heylen K."/>
            <person name="De Vos P."/>
            <person name="Vekeman B."/>
        </authorList>
    </citation>
    <scope>NUCLEOTIDE SEQUENCE [LARGE SCALE GENOMIC DNA]</scope>
    <source>
        <strain evidence="5">R-45383</strain>
    </source>
</reference>
<sequence>MQIRPLHENEQAPYELLLLSDDTIEAINININKGEVFIAEIADKIIAAFILKSEEKYIVEIKNIAVVRELQGQGIGTMLLKYIIRIVRARGFKKLLVGTCDQCFKEIDFYKKSGFEIFSIRKNFFLDNYKDPIYENGIQIKNMVMLLMEF</sequence>
<feature type="domain" description="N-acetyltransferase" evidence="3">
    <location>
        <begin position="1"/>
        <end position="150"/>
    </location>
</feature>
<accession>A0A177NBF3</accession>
<dbReference type="AlphaFoldDB" id="A0A177NBF3"/>
<gene>
    <name evidence="4" type="ORF">A1355_10545</name>
</gene>
<dbReference type="Pfam" id="PF00583">
    <property type="entry name" value="Acetyltransf_1"/>
    <property type="match status" value="1"/>
</dbReference>
<comment type="caution">
    <text evidence="4">The sequence shown here is derived from an EMBL/GenBank/DDBJ whole genome shotgun (WGS) entry which is preliminary data.</text>
</comment>
<dbReference type="GO" id="GO:0016747">
    <property type="term" value="F:acyltransferase activity, transferring groups other than amino-acyl groups"/>
    <property type="evidence" value="ECO:0007669"/>
    <property type="project" value="InterPro"/>
</dbReference>